<feature type="transmembrane region" description="Helical" evidence="1">
    <location>
        <begin position="82"/>
        <end position="102"/>
    </location>
</feature>
<evidence type="ECO:0000256" key="1">
    <source>
        <dbReference type="SAM" id="Phobius"/>
    </source>
</evidence>
<evidence type="ECO:0000313" key="3">
    <source>
        <dbReference type="Proteomes" id="UP000654075"/>
    </source>
</evidence>
<keyword evidence="1" id="KW-0812">Transmembrane</keyword>
<feature type="transmembrane region" description="Helical" evidence="1">
    <location>
        <begin position="39"/>
        <end position="62"/>
    </location>
</feature>
<dbReference type="Proteomes" id="UP000654075">
    <property type="component" value="Unassembled WGS sequence"/>
</dbReference>
<gene>
    <name evidence="2" type="ORF">PGLA1383_LOCUS23427</name>
</gene>
<reference evidence="2" key="1">
    <citation type="submission" date="2021-02" db="EMBL/GenBank/DDBJ databases">
        <authorList>
            <person name="Dougan E. K."/>
            <person name="Rhodes N."/>
            <person name="Thang M."/>
            <person name="Chan C."/>
        </authorList>
    </citation>
    <scope>NUCLEOTIDE SEQUENCE</scope>
</reference>
<feature type="non-terminal residue" evidence="2">
    <location>
        <position position="134"/>
    </location>
</feature>
<feature type="non-terminal residue" evidence="2">
    <location>
        <position position="1"/>
    </location>
</feature>
<keyword evidence="1" id="KW-0472">Membrane</keyword>
<accession>A0A813F4I8</accession>
<sequence length="134" mass="15319">FFKFKSSLGVSRQVSVRTRELASRSTNALKRQARRPRKIYLRIVAVTCFTASNVALPCLLLLQMAALNTVIIEFHGWRAFDWLWIFVLIELALLLNLAIQGGPREVARSGSLQWIVYCWVFSMKSGIIFFTVLP</sequence>
<dbReference type="EMBL" id="CAJNNV010017650">
    <property type="protein sequence ID" value="CAE8605309.1"/>
    <property type="molecule type" value="Genomic_DNA"/>
</dbReference>
<proteinExistence type="predicted"/>
<comment type="caution">
    <text evidence="2">The sequence shown here is derived from an EMBL/GenBank/DDBJ whole genome shotgun (WGS) entry which is preliminary data.</text>
</comment>
<protein>
    <submittedName>
        <fullName evidence="2">Uncharacterized protein</fullName>
    </submittedName>
</protein>
<organism evidence="2 3">
    <name type="scientific">Polarella glacialis</name>
    <name type="common">Dinoflagellate</name>
    <dbReference type="NCBI Taxonomy" id="89957"/>
    <lineage>
        <taxon>Eukaryota</taxon>
        <taxon>Sar</taxon>
        <taxon>Alveolata</taxon>
        <taxon>Dinophyceae</taxon>
        <taxon>Suessiales</taxon>
        <taxon>Suessiaceae</taxon>
        <taxon>Polarella</taxon>
    </lineage>
</organism>
<keyword evidence="1" id="KW-1133">Transmembrane helix</keyword>
<evidence type="ECO:0000313" key="2">
    <source>
        <dbReference type="EMBL" id="CAE8605309.1"/>
    </source>
</evidence>
<feature type="transmembrane region" description="Helical" evidence="1">
    <location>
        <begin position="114"/>
        <end position="133"/>
    </location>
</feature>
<dbReference type="AlphaFoldDB" id="A0A813F4I8"/>
<name>A0A813F4I8_POLGL</name>
<keyword evidence="3" id="KW-1185">Reference proteome</keyword>